<proteinExistence type="predicted"/>
<accession>A0A371GDC6</accession>
<dbReference type="PANTHER" id="PTHR48475:SF1">
    <property type="entry name" value="RNASE H TYPE-1 DOMAIN-CONTAINING PROTEIN"/>
    <property type="match status" value="1"/>
</dbReference>
<dbReference type="InterPro" id="IPR036397">
    <property type="entry name" value="RNaseH_sf"/>
</dbReference>
<dbReference type="PANTHER" id="PTHR48475">
    <property type="entry name" value="RIBONUCLEASE H"/>
    <property type="match status" value="1"/>
</dbReference>
<feature type="non-terminal residue" evidence="1">
    <location>
        <position position="1"/>
    </location>
</feature>
<dbReference type="Gene3D" id="3.30.420.10">
    <property type="entry name" value="Ribonuclease H-like superfamily/Ribonuclease H"/>
    <property type="match status" value="1"/>
</dbReference>
<evidence type="ECO:0000313" key="2">
    <source>
        <dbReference type="Proteomes" id="UP000257109"/>
    </source>
</evidence>
<sequence>MSVEEARLEAMLDEWKLWFDEAPNLLGNGIGAVLASPKGQCFPFSTRLGFDCTNNVVEYKACAVGVLMVAKHQVKKLKVFERDEVDDKPWYHNIKEYLQKGAYPQGATDNDKRTLRRLVADFFLSGPILYKRSTDLTLPRYMDDQEVEEIMKEVHKRSLRYSHQWPCIGVENP</sequence>
<dbReference type="GO" id="GO:0003676">
    <property type="term" value="F:nucleic acid binding"/>
    <property type="evidence" value="ECO:0007669"/>
    <property type="project" value="InterPro"/>
</dbReference>
<protein>
    <recommendedName>
        <fullName evidence="3">RNase H type-1 domain-containing protein</fullName>
    </recommendedName>
</protein>
<name>A0A371GDC6_MUCPR</name>
<evidence type="ECO:0008006" key="3">
    <source>
        <dbReference type="Google" id="ProtNLM"/>
    </source>
</evidence>
<organism evidence="1 2">
    <name type="scientific">Mucuna pruriens</name>
    <name type="common">Velvet bean</name>
    <name type="synonym">Dolichos pruriens</name>
    <dbReference type="NCBI Taxonomy" id="157652"/>
    <lineage>
        <taxon>Eukaryota</taxon>
        <taxon>Viridiplantae</taxon>
        <taxon>Streptophyta</taxon>
        <taxon>Embryophyta</taxon>
        <taxon>Tracheophyta</taxon>
        <taxon>Spermatophyta</taxon>
        <taxon>Magnoliopsida</taxon>
        <taxon>eudicotyledons</taxon>
        <taxon>Gunneridae</taxon>
        <taxon>Pentapetalae</taxon>
        <taxon>rosids</taxon>
        <taxon>fabids</taxon>
        <taxon>Fabales</taxon>
        <taxon>Fabaceae</taxon>
        <taxon>Papilionoideae</taxon>
        <taxon>50 kb inversion clade</taxon>
        <taxon>NPAAA clade</taxon>
        <taxon>indigoferoid/millettioid clade</taxon>
        <taxon>Phaseoleae</taxon>
        <taxon>Mucuna</taxon>
    </lineage>
</organism>
<dbReference type="OrthoDB" id="2016337at2759"/>
<dbReference type="EMBL" id="QJKJ01005911">
    <property type="protein sequence ID" value="RDX88540.1"/>
    <property type="molecule type" value="Genomic_DNA"/>
</dbReference>
<comment type="caution">
    <text evidence="1">The sequence shown here is derived from an EMBL/GenBank/DDBJ whole genome shotgun (WGS) entry which is preliminary data.</text>
</comment>
<gene>
    <name evidence="1" type="ORF">CR513_29848</name>
</gene>
<dbReference type="AlphaFoldDB" id="A0A371GDC6"/>
<evidence type="ECO:0000313" key="1">
    <source>
        <dbReference type="EMBL" id="RDX88540.1"/>
    </source>
</evidence>
<reference evidence="1" key="1">
    <citation type="submission" date="2018-05" db="EMBL/GenBank/DDBJ databases">
        <title>Draft genome of Mucuna pruriens seed.</title>
        <authorList>
            <person name="Nnadi N.E."/>
            <person name="Vos R."/>
            <person name="Hasami M.H."/>
            <person name="Devisetty U.K."/>
            <person name="Aguiy J.C."/>
        </authorList>
    </citation>
    <scope>NUCLEOTIDE SEQUENCE [LARGE SCALE GENOMIC DNA]</scope>
    <source>
        <strain evidence="1">JCA_2017</strain>
    </source>
</reference>
<keyword evidence="2" id="KW-1185">Reference proteome</keyword>
<dbReference type="Proteomes" id="UP000257109">
    <property type="component" value="Unassembled WGS sequence"/>
</dbReference>